<dbReference type="RefSeq" id="WP_024555494.1">
    <property type="nucleotide sequence ID" value="NZ_LFEJ01000003.1"/>
</dbReference>
<dbReference type="Gene3D" id="3.30.420.300">
    <property type="entry name" value="2-keto-3-deoxy-galactonokinase, substrate binding domain"/>
    <property type="match status" value="1"/>
</dbReference>
<dbReference type="InterPro" id="IPR042257">
    <property type="entry name" value="DGOK_C"/>
</dbReference>
<name>A0A0J8VSQ3_9ENTR</name>
<reference evidence="1 2" key="1">
    <citation type="submission" date="2015-06" db="EMBL/GenBank/DDBJ databases">
        <title>Genome sequencing of Cronobacter sp. strain DJ34 isolated from petroleum contaminated sludge of Duliajan Oil Fields, Assam, India.</title>
        <authorList>
            <person name="Pal S."/>
            <person name="Banerjee T.D."/>
            <person name="Roy A."/>
            <person name="Sar P."/>
            <person name="Kazy S.K."/>
        </authorList>
    </citation>
    <scope>NUCLEOTIDE SEQUENCE [LARGE SCALE GENOMIC DNA]</scope>
    <source>
        <strain evidence="1 2">DJ34</strain>
    </source>
</reference>
<keyword evidence="1" id="KW-0808">Transferase</keyword>
<comment type="caution">
    <text evidence="1">The sequence shown here is derived from an EMBL/GenBank/DDBJ whole genome shotgun (WGS) entry which is preliminary data.</text>
</comment>
<dbReference type="InterPro" id="IPR042258">
    <property type="entry name" value="DGOK_N"/>
</dbReference>
<keyword evidence="2" id="KW-1185">Reference proteome</keyword>
<protein>
    <submittedName>
        <fullName evidence="1">2-keto-3-deoxy-galactonokinase</fullName>
    </submittedName>
</protein>
<dbReference type="InterPro" id="IPR007729">
    <property type="entry name" value="DGOK"/>
</dbReference>
<dbReference type="AlphaFoldDB" id="A0A0J8VSQ3"/>
<dbReference type="Pfam" id="PF05035">
    <property type="entry name" value="DGOK"/>
    <property type="match status" value="1"/>
</dbReference>
<dbReference type="GO" id="GO:0034194">
    <property type="term" value="P:D-galactonate catabolic process"/>
    <property type="evidence" value="ECO:0007669"/>
    <property type="project" value="InterPro"/>
</dbReference>
<accession>A0A0J8VSQ3</accession>
<proteinExistence type="predicted"/>
<keyword evidence="1" id="KW-0418">Kinase</keyword>
<dbReference type="PATRIC" id="fig|1656095.3.peg.133"/>
<sequence>MSDYIAVDWGSSNFRAMRIRHGEVVRSVASPKGVARAPREALGEILREELARLGDEYDTRTPVILCGMIGSNIGIIDAGYQSLPLSFKALTARGVVLEGVLPNPLTVRPGICSRAEHEICRGEEMQLAGALTLCDARVFAAVGTHSKWITVDRALQNVVSLRTIMTGELYDLVLNHSVVGRGLPEQRPDDGRFQDGVETAIAIARGSAELVSELFRCRGRYILGEIDAACASSWLSGLLIGHEILSGHPRGEAVCFIGAAPLLRHYQQACKLLDLPCLTLEAEAALLAGLNKVFNDAV</sequence>
<organism evidence="1 2">
    <name type="scientific">Franconibacter pulveris</name>
    <dbReference type="NCBI Taxonomy" id="435910"/>
    <lineage>
        <taxon>Bacteria</taxon>
        <taxon>Pseudomonadati</taxon>
        <taxon>Pseudomonadota</taxon>
        <taxon>Gammaproteobacteria</taxon>
        <taxon>Enterobacterales</taxon>
        <taxon>Enterobacteriaceae</taxon>
        <taxon>Franconibacter</taxon>
    </lineage>
</organism>
<dbReference type="OrthoDB" id="256574at2"/>
<evidence type="ECO:0000313" key="2">
    <source>
        <dbReference type="Proteomes" id="UP000037315"/>
    </source>
</evidence>
<dbReference type="GO" id="GO:0008671">
    <property type="term" value="F:2-dehydro-3-deoxygalactonokinase activity"/>
    <property type="evidence" value="ECO:0007669"/>
    <property type="project" value="InterPro"/>
</dbReference>
<dbReference type="Proteomes" id="UP000037315">
    <property type="component" value="Unassembled WGS sequence"/>
</dbReference>
<dbReference type="EMBL" id="LFEJ01000003">
    <property type="protein sequence ID" value="KMV36171.1"/>
    <property type="molecule type" value="Genomic_DNA"/>
</dbReference>
<gene>
    <name evidence="1" type="ORF">ACH50_01810</name>
</gene>
<dbReference type="Gene3D" id="3.30.420.310">
    <property type="entry name" value="2-keto-3-deoxy-galactonokinase, C-terminal domain"/>
    <property type="match status" value="1"/>
</dbReference>
<dbReference type="STRING" id="1121863.GCA_000621185_00505"/>
<evidence type="ECO:0000313" key="1">
    <source>
        <dbReference type="EMBL" id="KMV36171.1"/>
    </source>
</evidence>